<gene>
    <name evidence="1" type="ORF">R0H02_13655</name>
</gene>
<sequence length="384" mass="42831">MFGNLFSNLSFGEMPSEKPRTKITTPDIVHSESVTAEAASTVCPDNNVLPADLIVYLPLRKYTFTLKHQLLSGLGKVSQFVLKALSTEGFGLGDIERITGLTEEHLSPILSRLAGLGWYEPASRELTTQGHEMAKAAGLTGRRFSLWIDGLDNRNSPLILLSAEQIVQPEDDSSGIRLPEFERDWNILEVLQQQRLSRRLSDYKDNKGDLMPLLLLLFDEAEHDALVQQKLAWDFDLELDRELSQPGYIKLVLKQGLDTGNDSGKQQMLYAPVLHYSAIYSVPPILMDEIPQPAPQRFDVCLLSGIFLQSDTLYEQVSSWPESVNLPLSTLMGKLTMNMPADSAFLSKEVVITKATRRIALSYSVLSQLIAKNIETPLPQGMTQ</sequence>
<accession>A0AB35RU33</accession>
<reference evidence="1 2" key="1">
    <citation type="submission" date="2023-10" db="EMBL/GenBank/DDBJ databases">
        <title>Phytobacter spp. The emergence of a new genus of hospital-origin enterobacteria encoding carbapenemases in Argentina.</title>
        <authorList>
            <person name="Vay C."/>
            <person name="Almuzara M."/>
            <person name="Traglia G.M."/>
            <person name="Campos J."/>
        </authorList>
    </citation>
    <scope>NUCLEOTIDE SEQUENCE [LARGE SCALE GENOMIC DNA]</scope>
    <source>
        <strain evidence="1 2">CVMA36</strain>
    </source>
</reference>
<dbReference type="RefSeq" id="WP_229221181.1">
    <property type="nucleotide sequence ID" value="NZ_JAWJAC010000007.1"/>
</dbReference>
<comment type="caution">
    <text evidence="1">The sequence shown here is derived from an EMBL/GenBank/DDBJ whole genome shotgun (WGS) entry which is preliminary data.</text>
</comment>
<organism evidence="1 2">
    <name type="scientific">Phytobacter ursingii</name>
    <dbReference type="NCBI Taxonomy" id="1972431"/>
    <lineage>
        <taxon>Bacteria</taxon>
        <taxon>Pseudomonadati</taxon>
        <taxon>Pseudomonadota</taxon>
        <taxon>Gammaproteobacteria</taxon>
        <taxon>Enterobacterales</taxon>
        <taxon>Enterobacteriaceae</taxon>
        <taxon>Phytobacter</taxon>
    </lineage>
</organism>
<dbReference type="AlphaFoldDB" id="A0AB35RU33"/>
<protein>
    <recommendedName>
        <fullName evidence="3">Transcriptional regulator</fullName>
    </recommendedName>
</protein>
<proteinExistence type="predicted"/>
<keyword evidence="2" id="KW-1185">Reference proteome</keyword>
<evidence type="ECO:0008006" key="3">
    <source>
        <dbReference type="Google" id="ProtNLM"/>
    </source>
</evidence>
<evidence type="ECO:0000313" key="1">
    <source>
        <dbReference type="EMBL" id="MDV2863507.1"/>
    </source>
</evidence>
<name>A0AB35RU33_9ENTR</name>
<dbReference type="Proteomes" id="UP001286589">
    <property type="component" value="Unassembled WGS sequence"/>
</dbReference>
<evidence type="ECO:0000313" key="2">
    <source>
        <dbReference type="Proteomes" id="UP001286589"/>
    </source>
</evidence>
<dbReference type="EMBL" id="JAWJAC010000007">
    <property type="protein sequence ID" value="MDV2863507.1"/>
    <property type="molecule type" value="Genomic_DNA"/>
</dbReference>